<protein>
    <submittedName>
        <fullName evidence="2">Uncharacterized protein</fullName>
    </submittedName>
</protein>
<keyword evidence="1" id="KW-1133">Transmembrane helix</keyword>
<feature type="transmembrane region" description="Helical" evidence="1">
    <location>
        <begin position="153"/>
        <end position="172"/>
    </location>
</feature>
<organism evidence="2 3">
    <name type="scientific">Prescottella agglutinans</name>
    <dbReference type="NCBI Taxonomy" id="1644129"/>
    <lineage>
        <taxon>Bacteria</taxon>
        <taxon>Bacillati</taxon>
        <taxon>Actinomycetota</taxon>
        <taxon>Actinomycetes</taxon>
        <taxon>Mycobacteriales</taxon>
        <taxon>Nocardiaceae</taxon>
        <taxon>Prescottella</taxon>
    </lineage>
</organism>
<feature type="transmembrane region" description="Helical" evidence="1">
    <location>
        <begin position="127"/>
        <end position="147"/>
    </location>
</feature>
<evidence type="ECO:0000313" key="2">
    <source>
        <dbReference type="EMBL" id="MDH6281566.1"/>
    </source>
</evidence>
<sequence>MSELFVEPNDAEKWAAVEPTTRSSSVVLEKAPADETGPNQHRRLAMPVPGICVAHGSPATNTATFLVRPYRKIMNDSYRDAVRIFPGGFWDLLANSLSRLREGPAVQTAWPLCARCEARRRRCLRAAAILAACGPVLIMVSIGLGLADLRGSATTAAFVTGLVFLPVALAFLTATRPDKLFHAEATPDGSAVVVTDPHPNFAAAVRASQG</sequence>
<dbReference type="EMBL" id="JARXVC010000006">
    <property type="protein sequence ID" value="MDH6281566.1"/>
    <property type="molecule type" value="Genomic_DNA"/>
</dbReference>
<comment type="caution">
    <text evidence="2">The sequence shown here is derived from an EMBL/GenBank/DDBJ whole genome shotgun (WGS) entry which is preliminary data.</text>
</comment>
<keyword evidence="3" id="KW-1185">Reference proteome</keyword>
<proteinExistence type="predicted"/>
<evidence type="ECO:0000313" key="3">
    <source>
        <dbReference type="Proteomes" id="UP001160334"/>
    </source>
</evidence>
<keyword evidence="1" id="KW-0472">Membrane</keyword>
<dbReference type="Proteomes" id="UP001160334">
    <property type="component" value="Unassembled WGS sequence"/>
</dbReference>
<gene>
    <name evidence="2" type="ORF">M2280_002787</name>
</gene>
<evidence type="ECO:0000256" key="1">
    <source>
        <dbReference type="SAM" id="Phobius"/>
    </source>
</evidence>
<name>A0ABT6MB90_9NOCA</name>
<reference evidence="2 3" key="1">
    <citation type="submission" date="2023-04" db="EMBL/GenBank/DDBJ databases">
        <title>Forest soil microbial communities from Buena Vista Peninsula, Colon Province, Panama.</title>
        <authorList>
            <person name="Bouskill N."/>
        </authorList>
    </citation>
    <scope>NUCLEOTIDE SEQUENCE [LARGE SCALE GENOMIC DNA]</scope>
    <source>
        <strain evidence="2 3">CFH S0262</strain>
    </source>
</reference>
<accession>A0ABT6MB90</accession>
<keyword evidence="1" id="KW-0812">Transmembrane</keyword>